<dbReference type="Pfam" id="PF09620">
    <property type="entry name" value="Cas_csx3"/>
    <property type="match status" value="1"/>
</dbReference>
<name>K9VQF7_9CYAN</name>
<evidence type="ECO:0000313" key="1">
    <source>
        <dbReference type="EMBL" id="AFZ10166.1"/>
    </source>
</evidence>
<evidence type="ECO:0000313" key="2">
    <source>
        <dbReference type="Proteomes" id="UP000010478"/>
    </source>
</evidence>
<dbReference type="Proteomes" id="UP000010478">
    <property type="component" value="Chromosome"/>
</dbReference>
<gene>
    <name evidence="1" type="ORF">Osc7112_5972</name>
</gene>
<dbReference type="NCBIfam" id="TIGR02579">
    <property type="entry name" value="cas_csx3"/>
    <property type="match status" value="1"/>
</dbReference>
<keyword evidence="2" id="KW-1185">Reference proteome</keyword>
<proteinExistence type="predicted"/>
<dbReference type="EMBL" id="CP003614">
    <property type="protein sequence ID" value="AFZ10166.1"/>
    <property type="molecule type" value="Genomic_DNA"/>
</dbReference>
<accession>K9VQF7</accession>
<reference evidence="1 2" key="1">
    <citation type="submission" date="2012-05" db="EMBL/GenBank/DDBJ databases">
        <title>Finished chromosome of genome of Oscillatoria sp. PCC 7112.</title>
        <authorList>
            <consortium name="US DOE Joint Genome Institute"/>
            <person name="Gugger M."/>
            <person name="Coursin T."/>
            <person name="Rippka R."/>
            <person name="Tandeau De Marsac N."/>
            <person name="Huntemann M."/>
            <person name="Wei C.-L."/>
            <person name="Han J."/>
            <person name="Detter J.C."/>
            <person name="Han C."/>
            <person name="Tapia R."/>
            <person name="Davenport K."/>
            <person name="Daligault H."/>
            <person name="Erkkila T."/>
            <person name="Gu W."/>
            <person name="Munk A.C.C."/>
            <person name="Teshima H."/>
            <person name="Xu Y."/>
            <person name="Chain P."/>
            <person name="Chen A."/>
            <person name="Krypides N."/>
            <person name="Mavromatis K."/>
            <person name="Markowitz V."/>
            <person name="Szeto E."/>
            <person name="Ivanova N."/>
            <person name="Mikhailova N."/>
            <person name="Ovchinnikova G."/>
            <person name="Pagani I."/>
            <person name="Pati A."/>
            <person name="Goodwin L."/>
            <person name="Peters L."/>
            <person name="Pitluck S."/>
            <person name="Woyke T."/>
            <person name="Kerfeld C."/>
        </authorList>
    </citation>
    <scope>NUCLEOTIDE SEQUENCE [LARGE SCALE GENOMIC DNA]</scope>
    <source>
        <strain evidence="1 2">PCC 7112</strain>
    </source>
</reference>
<dbReference type="InterPro" id="IPR013409">
    <property type="entry name" value="CRISPR-assoc_prot_Crn3/Csx3"/>
</dbReference>
<sequence>MMLTFVGAGSPTIIAHNLQYNKPAPAHTTGHDMILSQHSTFVHPMNPIELKIIPNQTQDGLAYQHLRLRITTQDGIITPDDLQGLKLPQNVQLSQGIVIEGRGAIWLYGYLVHECHPAAWVGCYDPRLEGAVVVATHKHEVSVGQVLKLSLPSD</sequence>
<organism evidence="1 2">
    <name type="scientific">Phormidium nigroviride PCC 7112</name>
    <dbReference type="NCBI Taxonomy" id="179408"/>
    <lineage>
        <taxon>Bacteria</taxon>
        <taxon>Bacillati</taxon>
        <taxon>Cyanobacteriota</taxon>
        <taxon>Cyanophyceae</taxon>
        <taxon>Oscillatoriophycideae</taxon>
        <taxon>Oscillatoriales</taxon>
        <taxon>Oscillatoriaceae</taxon>
        <taxon>Phormidium</taxon>
    </lineage>
</organism>
<dbReference type="RefSeq" id="WP_015179366.1">
    <property type="nucleotide sequence ID" value="NZ_CAWLHL010000001.1"/>
</dbReference>
<dbReference type="CDD" id="cd09740">
    <property type="entry name" value="Csx3_III-U"/>
    <property type="match status" value="1"/>
</dbReference>
<dbReference type="KEGG" id="oni:Osc7112_5972"/>
<dbReference type="HOGENOM" id="CLU_143482_0_0_3"/>
<dbReference type="STRING" id="179408.Osc7112_5972"/>
<dbReference type="AlphaFoldDB" id="K9VQF7"/>
<protein>
    <submittedName>
        <fullName evidence="1">CRISPR-associated protein, Csx3 family</fullName>
    </submittedName>
</protein>
<dbReference type="eggNOG" id="ENOG5032VFT">
    <property type="taxonomic scope" value="Bacteria"/>
</dbReference>